<keyword evidence="2" id="KW-1185">Reference proteome</keyword>
<evidence type="ECO:0000313" key="2">
    <source>
        <dbReference type="Proteomes" id="UP000019149"/>
    </source>
</evidence>
<reference evidence="1 2" key="1">
    <citation type="journal article" date="2013" name="Nat. Genet.">
        <title>The genome of the hydatid tapeworm Echinococcus granulosus.</title>
        <authorList>
            <person name="Zheng H."/>
            <person name="Zhang W."/>
            <person name="Zhang L."/>
            <person name="Zhang Z."/>
            <person name="Li J."/>
            <person name="Lu G."/>
            <person name="Zhu Y."/>
            <person name="Wang Y."/>
            <person name="Huang Y."/>
            <person name="Liu J."/>
            <person name="Kang H."/>
            <person name="Chen J."/>
            <person name="Wang L."/>
            <person name="Chen A."/>
            <person name="Yu S."/>
            <person name="Gao Z."/>
            <person name="Jin L."/>
            <person name="Gu W."/>
            <person name="Wang Z."/>
            <person name="Zhao L."/>
            <person name="Shi B."/>
            <person name="Wen H."/>
            <person name="Lin R."/>
            <person name="Jones M.K."/>
            <person name="Brejova B."/>
            <person name="Vinar T."/>
            <person name="Zhao G."/>
            <person name="McManus D.P."/>
            <person name="Chen Z."/>
            <person name="Zhou Y."/>
            <person name="Wang S."/>
        </authorList>
    </citation>
    <scope>NUCLEOTIDE SEQUENCE [LARGE SCALE GENOMIC DNA]</scope>
</reference>
<organism evidence="1 2">
    <name type="scientific">Echinococcus granulosus</name>
    <name type="common">Hydatid tapeworm</name>
    <dbReference type="NCBI Taxonomy" id="6210"/>
    <lineage>
        <taxon>Eukaryota</taxon>
        <taxon>Metazoa</taxon>
        <taxon>Spiralia</taxon>
        <taxon>Lophotrochozoa</taxon>
        <taxon>Platyhelminthes</taxon>
        <taxon>Cestoda</taxon>
        <taxon>Eucestoda</taxon>
        <taxon>Cyclophyllidea</taxon>
        <taxon>Taeniidae</taxon>
        <taxon>Echinococcus</taxon>
        <taxon>Echinococcus granulosus group</taxon>
    </lineage>
</organism>
<dbReference type="Proteomes" id="UP000019149">
    <property type="component" value="Unassembled WGS sequence"/>
</dbReference>
<dbReference type="RefSeq" id="XP_024345235.1">
    <property type="nucleotide sequence ID" value="XM_024500351.1"/>
</dbReference>
<dbReference type="AlphaFoldDB" id="W6UKM1"/>
<proteinExistence type="predicted"/>
<accession>W6UKM1</accession>
<evidence type="ECO:0000313" key="1">
    <source>
        <dbReference type="EMBL" id="EUB54039.1"/>
    </source>
</evidence>
<gene>
    <name evidence="1" type="ORF">EGR_11102</name>
</gene>
<protein>
    <submittedName>
        <fullName evidence="1">Uncharacterized protein</fullName>
    </submittedName>
</protein>
<dbReference type="GeneID" id="36346817"/>
<dbReference type="CTD" id="36346817"/>
<comment type="caution">
    <text evidence="1">The sequence shown here is derived from an EMBL/GenBank/DDBJ whole genome shotgun (WGS) entry which is preliminary data.</text>
</comment>
<dbReference type="KEGG" id="egl:EGR_11102"/>
<dbReference type="EMBL" id="APAU02000382">
    <property type="protein sequence ID" value="EUB54039.1"/>
    <property type="molecule type" value="Genomic_DNA"/>
</dbReference>
<name>W6UKM1_ECHGR</name>
<sequence>MLGNGNAWLSENFRNYENLECLLITGRVFADIGGLRVERFVSLDCAMQHLLASHICRCVKRSGKMKAASAEVEGKALVLRL</sequence>